<organism evidence="1">
    <name type="scientific">Cladocopium goreaui</name>
    <dbReference type="NCBI Taxonomy" id="2562237"/>
    <lineage>
        <taxon>Eukaryota</taxon>
        <taxon>Sar</taxon>
        <taxon>Alveolata</taxon>
        <taxon>Dinophyceae</taxon>
        <taxon>Suessiales</taxon>
        <taxon>Symbiodiniaceae</taxon>
        <taxon>Cladocopium</taxon>
    </lineage>
</organism>
<keyword evidence="4" id="KW-1185">Reference proteome</keyword>
<dbReference type="AlphaFoldDB" id="A0A9P1G1U9"/>
<comment type="caution">
    <text evidence="1">The sequence shown here is derived from an EMBL/GenBank/DDBJ whole genome shotgun (WGS) entry which is preliminary data.</text>
</comment>
<dbReference type="EMBL" id="CAMXCT010002001">
    <property type="protein sequence ID" value="CAI3994820.1"/>
    <property type="molecule type" value="Genomic_DNA"/>
</dbReference>
<reference evidence="2" key="2">
    <citation type="submission" date="2024-04" db="EMBL/GenBank/DDBJ databases">
        <authorList>
            <person name="Chen Y."/>
            <person name="Shah S."/>
            <person name="Dougan E. K."/>
            <person name="Thang M."/>
            <person name="Chan C."/>
        </authorList>
    </citation>
    <scope>NUCLEOTIDE SEQUENCE [LARGE SCALE GENOMIC DNA]</scope>
</reference>
<accession>A0A9P1G1U9</accession>
<evidence type="ECO:0000313" key="2">
    <source>
        <dbReference type="EMBL" id="CAL1148195.1"/>
    </source>
</evidence>
<proteinExistence type="predicted"/>
<gene>
    <name evidence="1" type="ORF">C1SCF055_LOCUS21439</name>
</gene>
<evidence type="ECO:0000313" key="3">
    <source>
        <dbReference type="EMBL" id="CAL4782132.1"/>
    </source>
</evidence>
<evidence type="ECO:0000313" key="4">
    <source>
        <dbReference type="Proteomes" id="UP001152797"/>
    </source>
</evidence>
<protein>
    <submittedName>
        <fullName evidence="3">Pentacotripeptide-repeat region of PRORP domain-containing protein</fullName>
    </submittedName>
</protein>
<evidence type="ECO:0000313" key="1">
    <source>
        <dbReference type="EMBL" id="CAI3994820.1"/>
    </source>
</evidence>
<dbReference type="EMBL" id="CAMXCT030002001">
    <property type="protein sequence ID" value="CAL4782132.1"/>
    <property type="molecule type" value="Genomic_DNA"/>
</dbReference>
<dbReference type="Proteomes" id="UP001152797">
    <property type="component" value="Unassembled WGS sequence"/>
</dbReference>
<dbReference type="EMBL" id="CAMXCT020002001">
    <property type="protein sequence ID" value="CAL1148195.1"/>
    <property type="molecule type" value="Genomic_DNA"/>
</dbReference>
<sequence length="674" mass="73985">MAKQQAVIRTGPCDSALGRLKKAGIQADVYHFSAATKRRPWRVAYDLLKEARQQGLRLDVAFINGAVSQAPWRLALRQLTAPAADGLQLSERSLGTLCAACTKRWRLAAFVWTQAKEAEIPRSLITANSLVNSLGRGDRRGLGRPNRLERKVLSSVRMNWRRDRSKAKKWLQMLLAQLAPFRSQLAMVSMRRREVARVPALFQPNVQKRLASRALVFSGDIVTMGSMQTALPWSNACDALESSMQSGLEPHLGIFRMTFSSKGQSWRSSFAILETMDAMHLQLDEICISSAFTSPRAAWRHGSDVPARLRRTGLAVDRVARNVALAAEEWRRALAAQRSVGTGSIGCLDSTDVTVVVKGGLAWQGSLHLCQSLQCGRSDVDIILYQALAKACSAGAAWSHALMLQRLSPWPMALGAVVQGQWRRAIEDLPSPGAVAAVATLRRWQEALKAIDTSGAVPAVKLLVHNSAIVSNKSRRWERSLLSLAGLRCEALQPDIVSFGASSSTWTKAFGLLKAARQSSVRIHGEMLGQCSAACDAWVTVLSLLEEGHSCRLQMDDAPFNALMAALAEGPTPGPKAWRFAAAVLSEMKLLRVATVISYNACLAVPRSSWPCWPFSLHLLFQRRTHFTFDNDTFGDAGREVVTKGSGDEGKWRRWEVVTKGSGVRTGSGDERKW</sequence>
<reference evidence="1" key="1">
    <citation type="submission" date="2022-10" db="EMBL/GenBank/DDBJ databases">
        <authorList>
            <person name="Chen Y."/>
            <person name="Dougan E. K."/>
            <person name="Chan C."/>
            <person name="Rhodes N."/>
            <person name="Thang M."/>
        </authorList>
    </citation>
    <scope>NUCLEOTIDE SEQUENCE</scope>
</reference>
<name>A0A9P1G1U9_9DINO</name>